<dbReference type="SUPFAM" id="SSF46785">
    <property type="entry name" value="Winged helix' DNA-binding domain"/>
    <property type="match status" value="1"/>
</dbReference>
<reference evidence="6" key="1">
    <citation type="submission" date="2020-11" db="EMBL/GenBank/DDBJ databases">
        <title>Multidrug resistant novel bacterium Savagea serpentis sp. nov., isolated from the scats of a vine snake (Ahaetulla nasuta).</title>
        <authorList>
            <person name="Venkata Ramana V."/>
            <person name="Vikas Patil S."/>
            <person name="Yogita Lugani V."/>
        </authorList>
    </citation>
    <scope>NUCLEOTIDE SEQUENCE</scope>
    <source>
        <strain evidence="6">SN6</strain>
    </source>
</reference>
<dbReference type="Gene3D" id="3.40.190.290">
    <property type="match status" value="1"/>
</dbReference>
<gene>
    <name evidence="6" type="ORF">IRY55_07625</name>
</gene>
<dbReference type="RefSeq" id="WP_194562715.1">
    <property type="nucleotide sequence ID" value="NZ_JADKPV010000003.1"/>
</dbReference>
<name>A0A8J7G4H4_9BACL</name>
<proteinExistence type="inferred from homology"/>
<evidence type="ECO:0000313" key="6">
    <source>
        <dbReference type="EMBL" id="MBF4501227.1"/>
    </source>
</evidence>
<dbReference type="GO" id="GO:0005829">
    <property type="term" value="C:cytosol"/>
    <property type="evidence" value="ECO:0007669"/>
    <property type="project" value="TreeGrafter"/>
</dbReference>
<dbReference type="GO" id="GO:0003700">
    <property type="term" value="F:DNA-binding transcription factor activity"/>
    <property type="evidence" value="ECO:0007669"/>
    <property type="project" value="InterPro"/>
</dbReference>
<evidence type="ECO:0000256" key="2">
    <source>
        <dbReference type="ARBA" id="ARBA00023015"/>
    </source>
</evidence>
<feature type="domain" description="HTH lysR-type" evidence="5">
    <location>
        <begin position="1"/>
        <end position="58"/>
    </location>
</feature>
<dbReference type="PANTHER" id="PTHR30419">
    <property type="entry name" value="HTH-TYPE TRANSCRIPTIONAL REGULATOR YBHD"/>
    <property type="match status" value="1"/>
</dbReference>
<dbReference type="PANTHER" id="PTHR30419:SF28">
    <property type="entry name" value="HTH-TYPE TRANSCRIPTIONAL REGULATOR BSDA"/>
    <property type="match status" value="1"/>
</dbReference>
<accession>A0A8J7G4H4</accession>
<dbReference type="PROSITE" id="PS50931">
    <property type="entry name" value="HTH_LYSR"/>
    <property type="match status" value="1"/>
</dbReference>
<dbReference type="InterPro" id="IPR005119">
    <property type="entry name" value="LysR_subst-bd"/>
</dbReference>
<dbReference type="InterPro" id="IPR036388">
    <property type="entry name" value="WH-like_DNA-bd_sf"/>
</dbReference>
<dbReference type="InterPro" id="IPR050950">
    <property type="entry name" value="HTH-type_LysR_regulators"/>
</dbReference>
<dbReference type="GO" id="GO:0003677">
    <property type="term" value="F:DNA binding"/>
    <property type="evidence" value="ECO:0007669"/>
    <property type="project" value="UniProtKB-KW"/>
</dbReference>
<dbReference type="InterPro" id="IPR000847">
    <property type="entry name" value="LysR_HTH_N"/>
</dbReference>
<keyword evidence="4" id="KW-0804">Transcription</keyword>
<evidence type="ECO:0000259" key="5">
    <source>
        <dbReference type="PROSITE" id="PS50931"/>
    </source>
</evidence>
<dbReference type="Proteomes" id="UP000622653">
    <property type="component" value="Unassembled WGS sequence"/>
</dbReference>
<evidence type="ECO:0000256" key="4">
    <source>
        <dbReference type="ARBA" id="ARBA00023163"/>
    </source>
</evidence>
<dbReference type="Pfam" id="PF00126">
    <property type="entry name" value="HTH_1"/>
    <property type="match status" value="1"/>
</dbReference>
<evidence type="ECO:0000256" key="3">
    <source>
        <dbReference type="ARBA" id="ARBA00023125"/>
    </source>
</evidence>
<keyword evidence="7" id="KW-1185">Reference proteome</keyword>
<dbReference type="CDD" id="cd05466">
    <property type="entry name" value="PBP2_LTTR_substrate"/>
    <property type="match status" value="1"/>
</dbReference>
<sequence length="301" mass="34408">MNMKQLYYFYTIAEEGQITKAAKKLHMAQPPLSQSLQKFEQSLNTQLFTRHGRRLQLTAAGEILYKRAEQIFSMIDHTKQELLEVTEGIRGILPIGCVKSCFSYLPNEMSAFREQFPNVKFDLREGDSSFLAELLHTNEIQIAIVRLPIDLQDFHSIPLNPEKYVAVIPKEWGEFEEVDTITLETLAQYPLLLLHRMRGIGQYEIIVNQFDQIGLHPNILCESPNIDMLLGLVSENLGITIIPASSLLKFHKDNFIVLPISNMAIYSEPAVIWKKTNILSASTKYFIEQLTQQVLPQSALK</sequence>
<dbReference type="EMBL" id="JADKPV010000003">
    <property type="protein sequence ID" value="MBF4501227.1"/>
    <property type="molecule type" value="Genomic_DNA"/>
</dbReference>
<dbReference type="Pfam" id="PF03466">
    <property type="entry name" value="LysR_substrate"/>
    <property type="match status" value="1"/>
</dbReference>
<evidence type="ECO:0000256" key="1">
    <source>
        <dbReference type="ARBA" id="ARBA00009437"/>
    </source>
</evidence>
<dbReference type="Gene3D" id="1.10.10.10">
    <property type="entry name" value="Winged helix-like DNA-binding domain superfamily/Winged helix DNA-binding domain"/>
    <property type="match status" value="1"/>
</dbReference>
<dbReference type="InterPro" id="IPR036390">
    <property type="entry name" value="WH_DNA-bd_sf"/>
</dbReference>
<keyword evidence="2" id="KW-0805">Transcription regulation</keyword>
<comment type="similarity">
    <text evidence="1">Belongs to the LysR transcriptional regulatory family.</text>
</comment>
<evidence type="ECO:0000313" key="7">
    <source>
        <dbReference type="Proteomes" id="UP000622653"/>
    </source>
</evidence>
<protein>
    <submittedName>
        <fullName evidence="6">LysR family transcriptional regulator</fullName>
    </submittedName>
</protein>
<dbReference type="SUPFAM" id="SSF53850">
    <property type="entry name" value="Periplasmic binding protein-like II"/>
    <property type="match status" value="1"/>
</dbReference>
<dbReference type="AlphaFoldDB" id="A0A8J7G4H4"/>
<comment type="caution">
    <text evidence="6">The sequence shown here is derived from an EMBL/GenBank/DDBJ whole genome shotgun (WGS) entry which is preliminary data.</text>
</comment>
<dbReference type="PRINTS" id="PR00039">
    <property type="entry name" value="HTHLYSR"/>
</dbReference>
<keyword evidence="3" id="KW-0238">DNA-binding</keyword>
<organism evidence="6 7">
    <name type="scientific">Savagea serpentis</name>
    <dbReference type="NCBI Taxonomy" id="2785297"/>
    <lineage>
        <taxon>Bacteria</taxon>
        <taxon>Bacillati</taxon>
        <taxon>Bacillota</taxon>
        <taxon>Bacilli</taxon>
        <taxon>Bacillales</taxon>
        <taxon>Caryophanaceae</taxon>
        <taxon>Savagea</taxon>
    </lineage>
</organism>
<dbReference type="FunFam" id="1.10.10.10:FF:000001">
    <property type="entry name" value="LysR family transcriptional regulator"/>
    <property type="match status" value="1"/>
</dbReference>